<dbReference type="GO" id="GO:0005829">
    <property type="term" value="C:cytosol"/>
    <property type="evidence" value="ECO:0007669"/>
    <property type="project" value="TreeGrafter"/>
</dbReference>
<evidence type="ECO:0000256" key="3">
    <source>
        <dbReference type="ARBA" id="ARBA00022448"/>
    </source>
</evidence>
<dbReference type="InterPro" id="IPR044722">
    <property type="entry name" value="SecA_SF2_C"/>
</dbReference>
<keyword evidence="17" id="KW-1185">Reference proteome</keyword>
<dbReference type="SMART" id="SM00957">
    <property type="entry name" value="SecA_DEAD"/>
    <property type="match status" value="1"/>
</dbReference>
<keyword evidence="8 12" id="KW-0653">Protein transport</keyword>
<dbReference type="GO" id="GO:0065002">
    <property type="term" value="P:intracellular protein transmembrane transport"/>
    <property type="evidence" value="ECO:0007669"/>
    <property type="project" value="UniProtKB-UniRule"/>
</dbReference>
<sequence>MRAEYRRRTEPELNPERPDDLHRWIALAAVLAERELGLSLFDVQLQGCLALTNGRIAEMQTGEGKTLAAVPAISWFARQHQGVHVLTVNDYLAARDAEWMGLVYKRLGLTVGAIQQGMTSAERRAAYACDITYSTANEIGFDFLRDRLALYPKDQVHRPFAVAVIDEADSILIDEARIPLVIAGGNDDEGGVALRADQVVRHLQPYLHSTIDTGQRNVALTDAGIRAVESAFACGNLFDEKNLQLHTAIQDALHAHRLLHRDVDYVVKDGSIELVDEFKGRIAQDRRWPAGLHAAIEAKEGVSAKPQGSILGSITLQHLIALYPMVCGMTGTAATQREEFEKVYGLEVEVIPPNKPIVRTDYPDAVFPSKAAKDRALLEEISRVHATGQPVLVGTASVAESEHLSHLLAGVPHEVLNARNDRAEASIIARAGERGAVTISTNMAGRGTDIRLGDGVAALGGLYVIGTNKHESRRIDNQLRGRAGRQGDPGCARYFVSLEDDLIVKFGDVMPKFRHDPSTVQKFVEGQNLDIRQFLQKYEMPIEGQRHRLHTYRQSVLESETATASELERLVTLRVIDDLWADYLARVADFRTGVHWISWGGKDPHQEYLRTVHQWFGELEESLPAEIGARLRTAEESGGLDPNERGAVWTYTTTDQPFGTWSERVVKGLRRMFSERHGGA</sequence>
<dbReference type="GO" id="GO:0017038">
    <property type="term" value="P:protein import"/>
    <property type="evidence" value="ECO:0007669"/>
    <property type="project" value="InterPro"/>
</dbReference>
<dbReference type="Pfam" id="PF01043">
    <property type="entry name" value="SecA_PP_bind"/>
    <property type="match status" value="1"/>
</dbReference>
<evidence type="ECO:0000313" key="16">
    <source>
        <dbReference type="EMBL" id="QOY88573.1"/>
    </source>
</evidence>
<dbReference type="Gene3D" id="3.40.50.300">
    <property type="entry name" value="P-loop containing nucleotide triphosphate hydrolases"/>
    <property type="match status" value="3"/>
</dbReference>
<keyword evidence="9 12" id="KW-1278">Translocase</keyword>
<keyword evidence="7 12" id="KW-0067">ATP-binding</keyword>
<dbReference type="PROSITE" id="PS51196">
    <property type="entry name" value="SECA_MOTOR_DEAD"/>
    <property type="match status" value="1"/>
</dbReference>
<dbReference type="Gene3D" id="1.10.3060.10">
    <property type="entry name" value="Helical scaffold and wing domains of SecA"/>
    <property type="match status" value="1"/>
</dbReference>
<dbReference type="InterPro" id="IPR014018">
    <property type="entry name" value="SecA_motor_DEAD"/>
</dbReference>
<keyword evidence="4 12" id="KW-1003">Cell membrane</keyword>
<dbReference type="InterPro" id="IPR020937">
    <property type="entry name" value="SecA_CS"/>
</dbReference>
<evidence type="ECO:0000256" key="2">
    <source>
        <dbReference type="ARBA" id="ARBA00007650"/>
    </source>
</evidence>
<dbReference type="AlphaFoldDB" id="A0A7S7NRS0"/>
<dbReference type="CDD" id="cd17928">
    <property type="entry name" value="DEXDc_SecA"/>
    <property type="match status" value="1"/>
</dbReference>
<comment type="similarity">
    <text evidence="2 12">Belongs to the SecA family.</text>
</comment>
<dbReference type="PROSITE" id="PS51192">
    <property type="entry name" value="HELICASE_ATP_BIND_1"/>
    <property type="match status" value="1"/>
</dbReference>
<dbReference type="GO" id="GO:0031522">
    <property type="term" value="C:cell envelope Sec protein transport complex"/>
    <property type="evidence" value="ECO:0007669"/>
    <property type="project" value="TreeGrafter"/>
</dbReference>
<dbReference type="Pfam" id="PF07516">
    <property type="entry name" value="SecA_SW"/>
    <property type="match status" value="1"/>
</dbReference>
<dbReference type="SUPFAM" id="SSF52540">
    <property type="entry name" value="P-loop containing nucleoside triphosphate hydrolases"/>
    <property type="match status" value="2"/>
</dbReference>
<dbReference type="InterPro" id="IPR011116">
    <property type="entry name" value="SecA_Wing/Scaffold"/>
</dbReference>
<evidence type="ECO:0000259" key="13">
    <source>
        <dbReference type="PROSITE" id="PS51192"/>
    </source>
</evidence>
<dbReference type="InterPro" id="IPR001650">
    <property type="entry name" value="Helicase_C-like"/>
</dbReference>
<comment type="subcellular location">
    <subcellularLocation>
        <location evidence="12">Cell membrane</location>
        <topology evidence="12">Peripheral membrane protein</topology>
        <orientation evidence="12">Cytoplasmic side</orientation>
    </subcellularLocation>
    <subcellularLocation>
        <location evidence="12">Cytoplasm</location>
    </subcellularLocation>
    <subcellularLocation>
        <location evidence="1">Membrane</location>
        <topology evidence="1">Peripheral membrane protein</topology>
    </subcellularLocation>
    <text evidence="12">Distribution is 50-50.</text>
</comment>
<feature type="domain" description="Helicase ATP-binding" evidence="13">
    <location>
        <begin position="46"/>
        <end position="242"/>
    </location>
</feature>
<reference evidence="16 17" key="1">
    <citation type="submission" date="2020-10" db="EMBL/GenBank/DDBJ databases">
        <title>Complete genome sequence of Paludibaculum fermentans P105T, a facultatively anaerobic acidobacterium capable of dissimilatory Fe(III) reduction.</title>
        <authorList>
            <person name="Dedysh S.N."/>
            <person name="Beletsky A.V."/>
            <person name="Kulichevskaya I.S."/>
            <person name="Mardanov A.V."/>
            <person name="Ravin N.V."/>
        </authorList>
    </citation>
    <scope>NUCLEOTIDE SEQUENCE [LARGE SCALE GENOMIC DNA]</scope>
    <source>
        <strain evidence="16 17">P105</strain>
    </source>
</reference>
<dbReference type="GO" id="GO:0006605">
    <property type="term" value="P:protein targeting"/>
    <property type="evidence" value="ECO:0007669"/>
    <property type="project" value="UniProtKB-UniRule"/>
</dbReference>
<feature type="domain" description="SecA family profile" evidence="15">
    <location>
        <begin position="1"/>
        <end position="527"/>
    </location>
</feature>
<feature type="binding site" evidence="12">
    <location>
        <begin position="62"/>
        <end position="66"/>
    </location>
    <ligand>
        <name>ATP</name>
        <dbReference type="ChEBI" id="CHEBI:30616"/>
    </ligand>
</feature>
<dbReference type="PANTHER" id="PTHR30612">
    <property type="entry name" value="SECA INNER MEMBRANE COMPONENT OF SEC PROTEIN SECRETION SYSTEM"/>
    <property type="match status" value="1"/>
</dbReference>
<keyword evidence="11 12" id="KW-0472">Membrane</keyword>
<dbReference type="InterPro" id="IPR011115">
    <property type="entry name" value="SecA_DEAD"/>
</dbReference>
<dbReference type="HAMAP" id="MF_01382">
    <property type="entry name" value="SecA"/>
    <property type="match status" value="1"/>
</dbReference>
<evidence type="ECO:0000313" key="17">
    <source>
        <dbReference type="Proteomes" id="UP000593892"/>
    </source>
</evidence>
<dbReference type="PROSITE" id="PS51194">
    <property type="entry name" value="HELICASE_CTER"/>
    <property type="match status" value="1"/>
</dbReference>
<evidence type="ECO:0000259" key="15">
    <source>
        <dbReference type="PROSITE" id="PS51196"/>
    </source>
</evidence>
<comment type="catalytic activity">
    <reaction evidence="12">
        <text>ATP + H2O + cellular proteinSide 1 = ADP + phosphate + cellular proteinSide 2.</text>
        <dbReference type="EC" id="7.4.2.8"/>
    </reaction>
</comment>
<accession>A0A7S7NRS0</accession>
<dbReference type="GO" id="GO:0008564">
    <property type="term" value="F:protein-exporting ATPase activity"/>
    <property type="evidence" value="ECO:0007669"/>
    <property type="project" value="UniProtKB-EC"/>
</dbReference>
<feature type="binding site" evidence="12">
    <location>
        <position position="44"/>
    </location>
    <ligand>
        <name>ATP</name>
        <dbReference type="ChEBI" id="CHEBI:30616"/>
    </ligand>
</feature>
<dbReference type="KEGG" id="pfer:IRI77_01010"/>
<evidence type="ECO:0000256" key="6">
    <source>
        <dbReference type="ARBA" id="ARBA00022741"/>
    </source>
</evidence>
<dbReference type="Gene3D" id="3.90.1440.10">
    <property type="entry name" value="SecA, preprotein cross-linking domain"/>
    <property type="match status" value="1"/>
</dbReference>
<dbReference type="InterPro" id="IPR011130">
    <property type="entry name" value="SecA_preprotein_X-link_dom"/>
</dbReference>
<organism evidence="16 17">
    <name type="scientific">Paludibaculum fermentans</name>
    <dbReference type="NCBI Taxonomy" id="1473598"/>
    <lineage>
        <taxon>Bacteria</taxon>
        <taxon>Pseudomonadati</taxon>
        <taxon>Acidobacteriota</taxon>
        <taxon>Terriglobia</taxon>
        <taxon>Bryobacterales</taxon>
        <taxon>Bryobacteraceae</taxon>
        <taxon>Paludibaculum</taxon>
    </lineage>
</organism>
<evidence type="ECO:0000256" key="10">
    <source>
        <dbReference type="ARBA" id="ARBA00023010"/>
    </source>
</evidence>
<dbReference type="EMBL" id="CP063849">
    <property type="protein sequence ID" value="QOY88573.1"/>
    <property type="molecule type" value="Genomic_DNA"/>
</dbReference>
<keyword evidence="6 12" id="KW-0547">Nucleotide-binding</keyword>
<dbReference type="SUPFAM" id="SSF81767">
    <property type="entry name" value="Pre-protein crosslinking domain of SecA"/>
    <property type="match status" value="1"/>
</dbReference>
<dbReference type="GO" id="GO:0043952">
    <property type="term" value="P:protein transport by the Sec complex"/>
    <property type="evidence" value="ECO:0007669"/>
    <property type="project" value="TreeGrafter"/>
</dbReference>
<keyword evidence="10 12" id="KW-0811">Translocation</keyword>
<evidence type="ECO:0000256" key="11">
    <source>
        <dbReference type="ARBA" id="ARBA00023136"/>
    </source>
</evidence>
<dbReference type="PRINTS" id="PR00906">
    <property type="entry name" value="SECA"/>
</dbReference>
<dbReference type="PANTHER" id="PTHR30612:SF0">
    <property type="entry name" value="CHLOROPLAST PROTEIN-TRANSPORTING ATPASE"/>
    <property type="match status" value="1"/>
</dbReference>
<evidence type="ECO:0000256" key="7">
    <source>
        <dbReference type="ARBA" id="ARBA00022840"/>
    </source>
</evidence>
<dbReference type="FunFam" id="3.40.50.300:FF:000429">
    <property type="entry name" value="Preprotein translocase subunit SecA"/>
    <property type="match status" value="1"/>
</dbReference>
<comment type="subunit">
    <text evidence="12">Monomer and homodimer. Part of the essential Sec protein translocation apparatus which comprises SecA, SecYEG and auxiliary proteins SecDF. Other proteins may also be involved.</text>
</comment>
<dbReference type="RefSeq" id="WP_194450235.1">
    <property type="nucleotide sequence ID" value="NZ_CP063849.1"/>
</dbReference>
<proteinExistence type="inferred from homology"/>
<gene>
    <name evidence="12" type="primary">secA</name>
    <name evidence="16" type="ORF">IRI77_01010</name>
</gene>
<dbReference type="InterPro" id="IPR036266">
    <property type="entry name" value="SecA_Wing/Scaffold_sf"/>
</dbReference>
<comment type="function">
    <text evidence="12">Part of the Sec protein translocase complex. Interacts with the SecYEG preprotein conducting channel. Has a central role in coupling the hydrolysis of ATP to the transfer of proteins into and across the cell membrane, serving as an ATP-driven molecular motor driving the stepwise translocation of polypeptide chains across the membrane.</text>
</comment>
<dbReference type="InterPro" id="IPR027417">
    <property type="entry name" value="P-loop_NTPase"/>
</dbReference>
<dbReference type="CDD" id="cd18803">
    <property type="entry name" value="SF2_C_secA"/>
    <property type="match status" value="1"/>
</dbReference>
<protein>
    <recommendedName>
        <fullName evidence="12">Protein translocase subunit SecA</fullName>
        <ecNumber evidence="12">7.4.2.8</ecNumber>
    </recommendedName>
</protein>
<dbReference type="SMART" id="SM00958">
    <property type="entry name" value="SecA_PP_bind"/>
    <property type="match status" value="1"/>
</dbReference>
<dbReference type="InterPro" id="IPR000185">
    <property type="entry name" value="SecA"/>
</dbReference>
<feature type="domain" description="Helicase C-terminal" evidence="14">
    <location>
        <begin position="376"/>
        <end position="543"/>
    </location>
</feature>
<dbReference type="InterPro" id="IPR036670">
    <property type="entry name" value="SecA_X-link_sf"/>
</dbReference>
<evidence type="ECO:0000256" key="5">
    <source>
        <dbReference type="ARBA" id="ARBA00022490"/>
    </source>
</evidence>
<name>A0A7S7NRS0_PALFE</name>
<dbReference type="PROSITE" id="PS01312">
    <property type="entry name" value="SECA"/>
    <property type="match status" value="1"/>
</dbReference>
<keyword evidence="3 12" id="KW-0813">Transport</keyword>
<dbReference type="GO" id="GO:0005886">
    <property type="term" value="C:plasma membrane"/>
    <property type="evidence" value="ECO:0007669"/>
    <property type="project" value="UniProtKB-SubCell"/>
</dbReference>
<dbReference type="Pfam" id="PF07517">
    <property type="entry name" value="SecA_DEAD"/>
    <property type="match status" value="1"/>
</dbReference>
<evidence type="ECO:0000256" key="4">
    <source>
        <dbReference type="ARBA" id="ARBA00022475"/>
    </source>
</evidence>
<dbReference type="SUPFAM" id="SSF81886">
    <property type="entry name" value="Helical scaffold and wing domains of SecA"/>
    <property type="match status" value="1"/>
</dbReference>
<evidence type="ECO:0000256" key="1">
    <source>
        <dbReference type="ARBA" id="ARBA00004170"/>
    </source>
</evidence>
<keyword evidence="5 12" id="KW-0963">Cytoplasm</keyword>
<dbReference type="InterPro" id="IPR014001">
    <property type="entry name" value="Helicase_ATP-bd"/>
</dbReference>
<evidence type="ECO:0000259" key="14">
    <source>
        <dbReference type="PROSITE" id="PS51194"/>
    </source>
</evidence>
<dbReference type="Pfam" id="PF21090">
    <property type="entry name" value="P-loop_SecA"/>
    <property type="match status" value="2"/>
</dbReference>
<dbReference type="EC" id="7.4.2.8" evidence="12"/>
<dbReference type="Proteomes" id="UP000593892">
    <property type="component" value="Chromosome"/>
</dbReference>
<feature type="binding site" evidence="12">
    <location>
        <position position="449"/>
    </location>
    <ligand>
        <name>ATP</name>
        <dbReference type="ChEBI" id="CHEBI:30616"/>
    </ligand>
</feature>
<evidence type="ECO:0000256" key="12">
    <source>
        <dbReference type="HAMAP-Rule" id="MF_01382"/>
    </source>
</evidence>
<dbReference type="GO" id="GO:0005524">
    <property type="term" value="F:ATP binding"/>
    <property type="evidence" value="ECO:0007669"/>
    <property type="project" value="UniProtKB-UniRule"/>
</dbReference>
<evidence type="ECO:0000256" key="8">
    <source>
        <dbReference type="ARBA" id="ARBA00022927"/>
    </source>
</evidence>
<evidence type="ECO:0000256" key="9">
    <source>
        <dbReference type="ARBA" id="ARBA00022967"/>
    </source>
</evidence>